<dbReference type="EMBL" id="UINC01063013">
    <property type="protein sequence ID" value="SVB90176.1"/>
    <property type="molecule type" value="Genomic_DNA"/>
</dbReference>
<evidence type="ECO:0000313" key="1">
    <source>
        <dbReference type="EMBL" id="SVB90176.1"/>
    </source>
</evidence>
<reference evidence="1" key="1">
    <citation type="submission" date="2018-05" db="EMBL/GenBank/DDBJ databases">
        <authorList>
            <person name="Lanie J.A."/>
            <person name="Ng W.-L."/>
            <person name="Kazmierczak K.M."/>
            <person name="Andrzejewski T.M."/>
            <person name="Davidsen T.M."/>
            <person name="Wayne K.J."/>
            <person name="Tettelin H."/>
            <person name="Glass J.I."/>
            <person name="Rusch D."/>
            <person name="Podicherti R."/>
            <person name="Tsui H.-C.T."/>
            <person name="Winkler M.E."/>
        </authorList>
    </citation>
    <scope>NUCLEOTIDE SEQUENCE</scope>
</reference>
<name>A0A382HS34_9ZZZZ</name>
<organism evidence="1">
    <name type="scientific">marine metagenome</name>
    <dbReference type="NCBI Taxonomy" id="408172"/>
    <lineage>
        <taxon>unclassified sequences</taxon>
        <taxon>metagenomes</taxon>
        <taxon>ecological metagenomes</taxon>
    </lineage>
</organism>
<accession>A0A382HS34</accession>
<feature type="non-terminal residue" evidence="1">
    <location>
        <position position="1"/>
    </location>
</feature>
<proteinExistence type="predicted"/>
<protein>
    <submittedName>
        <fullName evidence="1">Uncharacterized protein</fullName>
    </submittedName>
</protein>
<sequence length="116" mass="13559">EGRIMQAVEDEVRFRIEAAKEEMSQDFGPSQGDFQFEMMQPLDDLRFEFDSLKNQVEGTDLESRFNLESLSLVIQQVRSRFDGLEFEYARLESLNNLQFQVDDINNNLALRDLDAD</sequence>
<dbReference type="AlphaFoldDB" id="A0A382HS34"/>
<gene>
    <name evidence="1" type="ORF">METZ01_LOCUS243030</name>
</gene>